<dbReference type="Proteomes" id="UP000256661">
    <property type="component" value="Unassembled WGS sequence"/>
</dbReference>
<proteinExistence type="inferred from homology"/>
<evidence type="ECO:0000256" key="1">
    <source>
        <dbReference type="ARBA" id="ARBA00010923"/>
    </source>
</evidence>
<reference evidence="6 7" key="1">
    <citation type="submission" date="2018-08" db="EMBL/GenBank/DDBJ databases">
        <title>Sequencing the genomes of 1000 actinobacteria strains.</title>
        <authorList>
            <person name="Klenk H.-P."/>
        </authorList>
    </citation>
    <scope>NUCLEOTIDE SEQUENCE [LARGE SCALE GENOMIC DNA]</scope>
    <source>
        <strain evidence="6 7">DSM 43927</strain>
    </source>
</reference>
<gene>
    <name evidence="6" type="ORF">DFJ69_1398</name>
</gene>
<evidence type="ECO:0000256" key="2">
    <source>
        <dbReference type="ARBA" id="ARBA00022747"/>
    </source>
</evidence>
<dbReference type="Pfam" id="PF01420">
    <property type="entry name" value="Methylase_S"/>
    <property type="match status" value="1"/>
</dbReference>
<dbReference type="AlphaFoldDB" id="A0A3D9SJC3"/>
<name>A0A3D9SJC3_9ACTN</name>
<dbReference type="GO" id="GO:0009307">
    <property type="term" value="P:DNA restriction-modification system"/>
    <property type="evidence" value="ECO:0007669"/>
    <property type="project" value="UniProtKB-KW"/>
</dbReference>
<keyword evidence="3" id="KW-0238">DNA-binding</keyword>
<keyword evidence="2" id="KW-0680">Restriction system</keyword>
<dbReference type="PANTHER" id="PTHR43140">
    <property type="entry name" value="TYPE-1 RESTRICTION ENZYME ECOKI SPECIFICITY PROTEIN"/>
    <property type="match status" value="1"/>
</dbReference>
<dbReference type="SUPFAM" id="SSF116734">
    <property type="entry name" value="DNA methylase specificity domain"/>
    <property type="match status" value="2"/>
</dbReference>
<dbReference type="EMBL" id="QTTT01000001">
    <property type="protein sequence ID" value="REE95979.1"/>
    <property type="molecule type" value="Genomic_DNA"/>
</dbReference>
<dbReference type="PANTHER" id="PTHR43140:SF1">
    <property type="entry name" value="TYPE I RESTRICTION ENZYME ECOKI SPECIFICITY SUBUNIT"/>
    <property type="match status" value="1"/>
</dbReference>
<dbReference type="InterPro" id="IPR051212">
    <property type="entry name" value="Type-I_RE_S_subunit"/>
</dbReference>
<protein>
    <submittedName>
        <fullName evidence="6">Type I restriction enzyme S subunit</fullName>
    </submittedName>
</protein>
<evidence type="ECO:0000256" key="3">
    <source>
        <dbReference type="ARBA" id="ARBA00023125"/>
    </source>
</evidence>
<evidence type="ECO:0000313" key="6">
    <source>
        <dbReference type="EMBL" id="REE95979.1"/>
    </source>
</evidence>
<keyword evidence="7" id="KW-1185">Reference proteome</keyword>
<sequence>MREIDLPRGWSYGQLGHSLRSLADGPFGSNLASKHYTDTGARVVRLGNVGVGRFKDEDRAFISLERYKNFARHVVSEGDVIIAGLGDSNNPLGRACLAPPELGPAIVKADCFRVRVDSDRLDARFLVHFLNSSLGEWGCKQRSRGSTRQRMNLRDVASLMISRPGLDDQRRIADFLDAKTGILDRLVAMRGAGIGLLRQREQALLDASIDSMIEEYGTLPLRRFLSRVEQGVSPQCDSLPAEEGEWGVLKVSAVKGGRFDGAENKRLPEEVAPHLRYEVRDRDLLITRANTPALVGAVAVAEAPRARLMLPDKIFRIEVTEDLNKNFFALVARGSRIRGLCAAASHGTSQSMANLKIEEIKSWPVPLAPTCVQADFVDRFEAAARANDELVQAIATQIELLEERRRALITAAVTGQIDVTTAQRCLPV</sequence>
<organism evidence="6 7">
    <name type="scientific">Thermomonospora umbrina</name>
    <dbReference type="NCBI Taxonomy" id="111806"/>
    <lineage>
        <taxon>Bacteria</taxon>
        <taxon>Bacillati</taxon>
        <taxon>Actinomycetota</taxon>
        <taxon>Actinomycetes</taxon>
        <taxon>Streptosporangiales</taxon>
        <taxon>Thermomonosporaceae</taxon>
        <taxon>Thermomonospora</taxon>
    </lineage>
</organism>
<dbReference type="InterPro" id="IPR044946">
    <property type="entry name" value="Restrct_endonuc_typeI_TRD_sf"/>
</dbReference>
<dbReference type="OrthoDB" id="3197085at2"/>
<dbReference type="RefSeq" id="WP_116021700.1">
    <property type="nucleotide sequence ID" value="NZ_QTTT01000001.1"/>
</dbReference>
<comment type="subunit">
    <text evidence="4">The methyltransferase is composed of M and S polypeptides.</text>
</comment>
<dbReference type="GO" id="GO:0003677">
    <property type="term" value="F:DNA binding"/>
    <property type="evidence" value="ECO:0007669"/>
    <property type="project" value="UniProtKB-KW"/>
</dbReference>
<dbReference type="Gene3D" id="3.90.220.20">
    <property type="entry name" value="DNA methylase specificity domains"/>
    <property type="match status" value="2"/>
</dbReference>
<comment type="similarity">
    <text evidence="1">Belongs to the type-I restriction system S methylase family.</text>
</comment>
<comment type="caution">
    <text evidence="6">The sequence shown here is derived from an EMBL/GenBank/DDBJ whole genome shotgun (WGS) entry which is preliminary data.</text>
</comment>
<evidence type="ECO:0000313" key="7">
    <source>
        <dbReference type="Proteomes" id="UP000256661"/>
    </source>
</evidence>
<evidence type="ECO:0000259" key="5">
    <source>
        <dbReference type="Pfam" id="PF01420"/>
    </source>
</evidence>
<evidence type="ECO:0000256" key="4">
    <source>
        <dbReference type="ARBA" id="ARBA00038652"/>
    </source>
</evidence>
<accession>A0A3D9SJC3</accession>
<dbReference type="InterPro" id="IPR000055">
    <property type="entry name" value="Restrct_endonuc_typeI_TRD"/>
</dbReference>
<feature type="domain" description="Type I restriction modification DNA specificity" evidence="5">
    <location>
        <begin position="104"/>
        <end position="178"/>
    </location>
</feature>